<dbReference type="Gene3D" id="3.90.1210.10">
    <property type="entry name" value="Antifreeze-like/N-acetylneuraminic acid synthase C-terminal domain"/>
    <property type="match status" value="1"/>
</dbReference>
<dbReference type="AlphaFoldDB" id="A0A0F3IGQ7"/>
<name>A0A0F3IGQ7_9GAMM</name>
<feature type="domain" description="SAF" evidence="1">
    <location>
        <begin position="18"/>
        <end position="80"/>
    </location>
</feature>
<gene>
    <name evidence="2" type="ORF">VZ94_14895</name>
</gene>
<evidence type="ECO:0000313" key="2">
    <source>
        <dbReference type="EMBL" id="KJV05887.1"/>
    </source>
</evidence>
<evidence type="ECO:0000259" key="1">
    <source>
        <dbReference type="SMART" id="SM00858"/>
    </source>
</evidence>
<dbReference type="Pfam" id="PF16976">
    <property type="entry name" value="RcpC"/>
    <property type="match status" value="1"/>
</dbReference>
<reference evidence="2 3" key="2">
    <citation type="journal article" date="2016" name="Microb. Ecol.">
        <title>Genome Characteristics of a Novel Type I Methanotroph (Sn10-6) Isolated from a Flooded Indian Rice Field.</title>
        <authorList>
            <person name="Rahalkar M.C."/>
            <person name="Pandit P.S."/>
            <person name="Dhakephalkar P.K."/>
            <person name="Pore S."/>
            <person name="Arora P."/>
            <person name="Kapse N."/>
        </authorList>
    </citation>
    <scope>NUCLEOTIDE SEQUENCE [LARGE SCALE GENOMIC DNA]</scope>
    <source>
        <strain evidence="2 3">Sn10-6</strain>
    </source>
</reference>
<accession>A0A0F3IGQ7</accession>
<dbReference type="Pfam" id="PF08666">
    <property type="entry name" value="SAF"/>
    <property type="match status" value="1"/>
</dbReference>
<dbReference type="CDD" id="cd11614">
    <property type="entry name" value="SAF_CpaB_FlgA_like"/>
    <property type="match status" value="1"/>
</dbReference>
<protein>
    <recommendedName>
        <fullName evidence="1">SAF domain-containing protein</fullName>
    </recommendedName>
</protein>
<proteinExistence type="predicted"/>
<sequence length="213" mass="23238">MLKRWVERSAPSAVLNTTKILVAAKELAYATKLSDAEFKLVDWPTSHLPSAYLSNPKDAVNKITTRALVSGEVLSKHNIKEYVGGNPLSALIQPDMRAVTVKVNDVIGVSGFLLPGNFVDVLATPKIRSYSTNNAKANVAATPTTYIAVQNVKVLAVDQDTGGDKNKPPCIRASRWKSRLSKRLSSCTQPLKALFNYCCVIRSIKPSPPYPRT</sequence>
<dbReference type="RefSeq" id="WP_045779835.1">
    <property type="nucleotide sequence ID" value="NZ_LAJX01000158.1"/>
</dbReference>
<comment type="caution">
    <text evidence="2">The sequence shown here is derived from an EMBL/GenBank/DDBJ whole genome shotgun (WGS) entry which is preliminary data.</text>
</comment>
<dbReference type="NCBIfam" id="TIGR03177">
    <property type="entry name" value="pilus_cpaB"/>
    <property type="match status" value="1"/>
</dbReference>
<dbReference type="InterPro" id="IPR017592">
    <property type="entry name" value="Pilus_assmbl_Flp-typ_CpaB"/>
</dbReference>
<organism evidence="2 3">
    <name type="scientific">Methylocucumis oryzae</name>
    <dbReference type="NCBI Taxonomy" id="1632867"/>
    <lineage>
        <taxon>Bacteria</taxon>
        <taxon>Pseudomonadati</taxon>
        <taxon>Pseudomonadota</taxon>
        <taxon>Gammaproteobacteria</taxon>
        <taxon>Methylococcales</taxon>
        <taxon>Methylococcaceae</taxon>
        <taxon>Methylocucumis</taxon>
    </lineage>
</organism>
<dbReference type="InterPro" id="IPR013974">
    <property type="entry name" value="SAF"/>
</dbReference>
<dbReference type="SMART" id="SM00858">
    <property type="entry name" value="SAF"/>
    <property type="match status" value="1"/>
</dbReference>
<evidence type="ECO:0000313" key="3">
    <source>
        <dbReference type="Proteomes" id="UP000033684"/>
    </source>
</evidence>
<dbReference type="EMBL" id="LAJX01000158">
    <property type="protein sequence ID" value="KJV05887.1"/>
    <property type="molecule type" value="Genomic_DNA"/>
</dbReference>
<dbReference type="Proteomes" id="UP000033684">
    <property type="component" value="Unassembled WGS sequence"/>
</dbReference>
<reference evidence="3" key="1">
    <citation type="submission" date="2015-03" db="EMBL/GenBank/DDBJ databases">
        <title>Draft genome sequence of a novel methanotroph (Sn10-6) isolated from flooded ricefield rhizosphere in India.</title>
        <authorList>
            <person name="Pandit P.S."/>
            <person name="Pore S.D."/>
            <person name="Arora P."/>
            <person name="Kapse N.G."/>
            <person name="Dhakephalkar P.K."/>
            <person name="Rahalkar M.C."/>
        </authorList>
    </citation>
    <scope>NUCLEOTIDE SEQUENCE [LARGE SCALE GENOMIC DNA]</scope>
    <source>
        <strain evidence="3">Sn10-6</strain>
    </source>
</reference>
<dbReference type="InterPro" id="IPR031571">
    <property type="entry name" value="RcpC_dom"/>
</dbReference>
<dbReference type="OrthoDB" id="9788329at2"/>
<keyword evidence="3" id="KW-1185">Reference proteome</keyword>